<dbReference type="Pfam" id="PF00391">
    <property type="entry name" value="PEP-utilizers"/>
    <property type="match status" value="1"/>
</dbReference>
<dbReference type="NCBIfam" id="NF008283">
    <property type="entry name" value="PRK11061.1"/>
    <property type="match status" value="1"/>
</dbReference>
<evidence type="ECO:0000256" key="12">
    <source>
        <dbReference type="ARBA" id="ARBA00022777"/>
    </source>
</evidence>
<dbReference type="InterPro" id="IPR036618">
    <property type="entry name" value="PtsI_HPr-bd_sf"/>
</dbReference>
<evidence type="ECO:0000256" key="8">
    <source>
        <dbReference type="ARBA" id="ARBA00022597"/>
    </source>
</evidence>
<comment type="subcellular location">
    <subcellularLocation>
        <location evidence="3">Cytoplasm</location>
    </subcellularLocation>
</comment>
<dbReference type="InterPro" id="IPR036637">
    <property type="entry name" value="Phosphohistidine_dom_sf"/>
</dbReference>
<dbReference type="Gene3D" id="3.20.20.60">
    <property type="entry name" value="Phosphoenolpyruvate-binding domains"/>
    <property type="match status" value="1"/>
</dbReference>
<dbReference type="PROSITE" id="PS00742">
    <property type="entry name" value="PEP_ENZYMES_2"/>
    <property type="match status" value="1"/>
</dbReference>
<dbReference type="InterPro" id="IPR003018">
    <property type="entry name" value="GAF"/>
</dbReference>
<comment type="cofactor">
    <cofactor evidence="2">
        <name>Mg(2+)</name>
        <dbReference type="ChEBI" id="CHEBI:18420"/>
    </cofactor>
</comment>
<dbReference type="Pfam" id="PF05524">
    <property type="entry name" value="PEP-utilisers_N"/>
    <property type="match status" value="1"/>
</dbReference>
<keyword evidence="13" id="KW-0460">Magnesium</keyword>
<comment type="catalytic activity">
    <reaction evidence="1">
        <text>L-histidyl-[protein] + phosphoenolpyruvate = N(pros)-phospho-L-histidyl-[protein] + pyruvate</text>
        <dbReference type="Rhea" id="RHEA:23880"/>
        <dbReference type="Rhea" id="RHEA-COMP:9745"/>
        <dbReference type="Rhea" id="RHEA-COMP:9746"/>
        <dbReference type="ChEBI" id="CHEBI:15361"/>
        <dbReference type="ChEBI" id="CHEBI:29979"/>
        <dbReference type="ChEBI" id="CHEBI:58702"/>
        <dbReference type="ChEBI" id="CHEBI:64837"/>
        <dbReference type="EC" id="2.7.3.9"/>
    </reaction>
</comment>
<keyword evidence="16" id="KW-1185">Reference proteome</keyword>
<proteinExistence type="inferred from homology"/>
<evidence type="ECO:0000256" key="3">
    <source>
        <dbReference type="ARBA" id="ARBA00004496"/>
    </source>
</evidence>
<dbReference type="Pfam" id="PF02896">
    <property type="entry name" value="PEP-utilizers_C"/>
    <property type="match status" value="1"/>
</dbReference>
<evidence type="ECO:0000256" key="11">
    <source>
        <dbReference type="ARBA" id="ARBA00022723"/>
    </source>
</evidence>
<dbReference type="Pfam" id="PF01590">
    <property type="entry name" value="GAF"/>
    <property type="match status" value="1"/>
</dbReference>
<dbReference type="Gene3D" id="3.30.450.40">
    <property type="match status" value="1"/>
</dbReference>
<keyword evidence="8" id="KW-0762">Sugar transport</keyword>
<evidence type="ECO:0000256" key="13">
    <source>
        <dbReference type="ARBA" id="ARBA00022842"/>
    </source>
</evidence>
<keyword evidence="12" id="KW-0418">Kinase</keyword>
<dbReference type="Gene3D" id="3.50.30.10">
    <property type="entry name" value="Phosphohistidine domain"/>
    <property type="match status" value="1"/>
</dbReference>
<sequence>MSELANPAATLIHIIQSAAQAESGLEQMQQIVDNICDTLQMDVCSLYLRQRDDSFLLLASRGLKQLHPVMIPPGQGLVGQVLNNKQPLLITEPQQHPAFFHVSDSDEEQFHSFAGMPLIYRGVVKGVLVVQRLNTELPDAAQQALLSTLAIHLALIINSGQFSLPSVALEQKNVVHQGISGAQGLAIGKARLAQQARLADVSRKEQQDSDTEEMRWQLLKQRTMSELEQEKHTIREQMGEGLAAVIDAYQLMLLDPGFETMLTQEIRQGAELSWALRKTIEFFSEQFRALPDPYLQARAEDVCHLGEKLYQVLQGESLQHPDSDNQEPLVLVGEHISVSDIANLAAQELAAIVCFEGAALSHIAVFANALGIPAIMGVGRLALNNGDLLVVDGDNGEVVTSVGKNLLREYRRLIRERQQTDARLVAESKQPCVSLDGQAVALLANSGLQADAEPGLRYGAEGIGLFRTEVPFMVRASLPSEQEQADIYAAVLRQYQGKPVYMRTLDIGSDKPLPYLPAVQEENPALGLRGVRYTLDNPALLTIQLRAMLRAADGNDQLRLLLPMIGSSGQLDECLQLLDDALQALRQEGLTVVRPQVGIMVEVPSAIALLPKWRDKIDFISVGTNDLSQYLLAIDRNNSLVSRWYDALHPAVLLELQRIVSIAAAAELPVSVCGELAADPQAVVLLLGMGIRQLSMSAAKIPAIKYLIRHLTVAQCQQLFEQACELDDATAIRALLQAFIDQQMAVGQ</sequence>
<comment type="similarity">
    <text evidence="4">Belongs to the PEP-utilizing enzyme family.</text>
</comment>
<evidence type="ECO:0000256" key="5">
    <source>
        <dbReference type="ARBA" id="ARBA00012232"/>
    </source>
</evidence>
<dbReference type="Gene3D" id="1.10.274.10">
    <property type="entry name" value="PtsI, HPr-binding domain"/>
    <property type="match status" value="1"/>
</dbReference>
<evidence type="ECO:0000259" key="14">
    <source>
        <dbReference type="SMART" id="SM00065"/>
    </source>
</evidence>
<dbReference type="InterPro" id="IPR040442">
    <property type="entry name" value="Pyrv_kinase-like_dom_sf"/>
</dbReference>
<dbReference type="PANTHER" id="PTHR46244:SF1">
    <property type="entry name" value="PHOSPHOENOLPYRUVATE-DEPENDENT PHOSPHOTRANSFERASE SYSTEM"/>
    <property type="match status" value="1"/>
</dbReference>
<reference evidence="16" key="1">
    <citation type="journal article" date="2019" name="Int. J. Syst. Evol. Microbiol.">
        <title>The Global Catalogue of Microorganisms (GCM) 10K type strain sequencing project: providing services to taxonomists for standard genome sequencing and annotation.</title>
        <authorList>
            <consortium name="The Broad Institute Genomics Platform"/>
            <consortium name="The Broad Institute Genome Sequencing Center for Infectious Disease"/>
            <person name="Wu L."/>
            <person name="Ma J."/>
        </authorList>
    </citation>
    <scope>NUCLEOTIDE SEQUENCE [LARGE SCALE GENOMIC DNA]</scope>
    <source>
        <strain evidence="16">KCTC 42424</strain>
    </source>
</reference>
<dbReference type="RefSeq" id="WP_376865115.1">
    <property type="nucleotide sequence ID" value="NZ_JBHRYB010000005.1"/>
</dbReference>
<evidence type="ECO:0000313" key="15">
    <source>
        <dbReference type="EMBL" id="MFC3679423.1"/>
    </source>
</evidence>
<dbReference type="SMART" id="SM00065">
    <property type="entry name" value="GAF"/>
    <property type="match status" value="1"/>
</dbReference>
<evidence type="ECO:0000256" key="2">
    <source>
        <dbReference type="ARBA" id="ARBA00001946"/>
    </source>
</evidence>
<dbReference type="InterPro" id="IPR006318">
    <property type="entry name" value="PTS_EI-like"/>
</dbReference>
<protein>
    <recommendedName>
        <fullName evidence="5">phosphoenolpyruvate--protein phosphotransferase</fullName>
        <ecNumber evidence="5">2.7.3.9</ecNumber>
    </recommendedName>
</protein>
<dbReference type="PRINTS" id="PR01736">
    <property type="entry name" value="PHPHTRNFRASE"/>
</dbReference>
<dbReference type="GO" id="GO:0008965">
    <property type="term" value="F:phosphoenolpyruvate-protein phosphotransferase activity"/>
    <property type="evidence" value="ECO:0007669"/>
    <property type="project" value="UniProtKB-EC"/>
</dbReference>
<evidence type="ECO:0000256" key="10">
    <source>
        <dbReference type="ARBA" id="ARBA00022683"/>
    </source>
</evidence>
<evidence type="ECO:0000256" key="6">
    <source>
        <dbReference type="ARBA" id="ARBA00022448"/>
    </source>
</evidence>
<dbReference type="InterPro" id="IPR050499">
    <property type="entry name" value="PEP-utilizing_PTS_enzyme"/>
</dbReference>
<organism evidence="15 16">
    <name type="scientific">Bacterioplanoides pacificum</name>
    <dbReference type="NCBI Taxonomy" id="1171596"/>
    <lineage>
        <taxon>Bacteria</taxon>
        <taxon>Pseudomonadati</taxon>
        <taxon>Pseudomonadota</taxon>
        <taxon>Gammaproteobacteria</taxon>
        <taxon>Oceanospirillales</taxon>
        <taxon>Oceanospirillaceae</taxon>
        <taxon>Bacterioplanoides</taxon>
    </lineage>
</organism>
<dbReference type="InterPro" id="IPR008279">
    <property type="entry name" value="PEP-util_enz_mobile_dom"/>
</dbReference>
<dbReference type="EC" id="2.7.3.9" evidence="5"/>
<dbReference type="PANTHER" id="PTHR46244">
    <property type="entry name" value="PHOSPHOENOLPYRUVATE-PROTEIN PHOSPHOTRANSFERASE"/>
    <property type="match status" value="1"/>
</dbReference>
<dbReference type="NCBIfam" id="TIGR01417">
    <property type="entry name" value="PTS_I_fam"/>
    <property type="match status" value="1"/>
</dbReference>
<gene>
    <name evidence="15" type="primary">ptsP</name>
    <name evidence="15" type="ORF">ACFOMG_04765</name>
</gene>
<dbReference type="InterPro" id="IPR029016">
    <property type="entry name" value="GAF-like_dom_sf"/>
</dbReference>
<keyword evidence="10" id="KW-0598">Phosphotransferase system</keyword>
<dbReference type="SUPFAM" id="SSF55781">
    <property type="entry name" value="GAF domain-like"/>
    <property type="match status" value="1"/>
</dbReference>
<evidence type="ECO:0000256" key="1">
    <source>
        <dbReference type="ARBA" id="ARBA00000683"/>
    </source>
</evidence>
<dbReference type="InterPro" id="IPR023151">
    <property type="entry name" value="PEP_util_CS"/>
</dbReference>
<keyword evidence="11" id="KW-0479">Metal-binding</keyword>
<dbReference type="SUPFAM" id="SSF51621">
    <property type="entry name" value="Phosphoenolpyruvate/pyruvate domain"/>
    <property type="match status" value="1"/>
</dbReference>
<comment type="caution">
    <text evidence="15">The sequence shown here is derived from an EMBL/GenBank/DDBJ whole genome shotgun (WGS) entry which is preliminary data.</text>
</comment>
<keyword evidence="7" id="KW-0963">Cytoplasm</keyword>
<dbReference type="InterPro" id="IPR015813">
    <property type="entry name" value="Pyrv/PenolPyrv_kinase-like_dom"/>
</dbReference>
<evidence type="ECO:0000256" key="7">
    <source>
        <dbReference type="ARBA" id="ARBA00022490"/>
    </source>
</evidence>
<accession>A0ABV7VTL3</accession>
<keyword evidence="9 15" id="KW-0808">Transferase</keyword>
<feature type="domain" description="GAF" evidence="14">
    <location>
        <begin position="23"/>
        <end position="171"/>
    </location>
</feature>
<evidence type="ECO:0000313" key="16">
    <source>
        <dbReference type="Proteomes" id="UP001595722"/>
    </source>
</evidence>
<name>A0ABV7VTL3_9GAMM</name>
<dbReference type="SUPFAM" id="SSF47831">
    <property type="entry name" value="Enzyme I of the PEP:sugar phosphotransferase system HPr-binding (sub)domain"/>
    <property type="match status" value="1"/>
</dbReference>
<evidence type="ECO:0000256" key="9">
    <source>
        <dbReference type="ARBA" id="ARBA00022679"/>
    </source>
</evidence>
<dbReference type="SUPFAM" id="SSF52009">
    <property type="entry name" value="Phosphohistidine domain"/>
    <property type="match status" value="1"/>
</dbReference>
<dbReference type="InterPro" id="IPR000121">
    <property type="entry name" value="PEP_util_C"/>
</dbReference>
<evidence type="ECO:0000256" key="4">
    <source>
        <dbReference type="ARBA" id="ARBA00007837"/>
    </source>
</evidence>
<keyword evidence="6" id="KW-0813">Transport</keyword>
<dbReference type="EMBL" id="JBHRYB010000005">
    <property type="protein sequence ID" value="MFC3679423.1"/>
    <property type="molecule type" value="Genomic_DNA"/>
</dbReference>
<dbReference type="Proteomes" id="UP001595722">
    <property type="component" value="Unassembled WGS sequence"/>
</dbReference>
<dbReference type="InterPro" id="IPR008731">
    <property type="entry name" value="PTS_EIN"/>
</dbReference>